<accession>A0ABP7JV76</accession>
<evidence type="ECO:0000256" key="9">
    <source>
        <dbReference type="RuleBase" id="RU369079"/>
    </source>
</evidence>
<dbReference type="RefSeq" id="WP_344842476.1">
    <property type="nucleotide sequence ID" value="NZ_BAABDF010000002.1"/>
</dbReference>
<comment type="caution">
    <text evidence="9">Lacks conserved residue(s) required for the propagation of feature annotation.</text>
</comment>
<evidence type="ECO:0000256" key="5">
    <source>
        <dbReference type="ARBA" id="ARBA00022692"/>
    </source>
</evidence>
<feature type="transmembrane region" description="Helical" evidence="9">
    <location>
        <begin position="65"/>
        <end position="91"/>
    </location>
</feature>
<evidence type="ECO:0000256" key="1">
    <source>
        <dbReference type="ARBA" id="ARBA00004429"/>
    </source>
</evidence>
<evidence type="ECO:0000259" key="10">
    <source>
        <dbReference type="Pfam" id="PF04290"/>
    </source>
</evidence>
<name>A0ABP7JV76_9RHOB</name>
<keyword evidence="3" id="KW-1003">Cell membrane</keyword>
<comment type="similarity">
    <text evidence="8 9">Belongs to the TRAP transporter small permease family.</text>
</comment>
<keyword evidence="7 9" id="KW-0472">Membrane</keyword>
<sequence length="178" mass="18917">MSVHNASQTTGRIDRWFYHIANVFAVIGGLGLIVLMGITVVSVFWRYALRDPIFGVGDLSSMTLAVVVSAGVAYGAVYGAHITVNIIAAILGRKLTRLTDVVVRGFGGSICAYAAYALAKKGSCGLSCGLTTENLVIPKMPFYFMLSAAMAVVAALTFYHLIVGLQHWAGADPNEEDV</sequence>
<evidence type="ECO:0000256" key="7">
    <source>
        <dbReference type="ARBA" id="ARBA00023136"/>
    </source>
</evidence>
<keyword evidence="2 9" id="KW-0813">Transport</keyword>
<keyword evidence="4 9" id="KW-0997">Cell inner membrane</keyword>
<comment type="subcellular location">
    <subcellularLocation>
        <location evidence="1 9">Cell inner membrane</location>
        <topology evidence="1 9">Multi-pass membrane protein</topology>
    </subcellularLocation>
</comment>
<evidence type="ECO:0000256" key="6">
    <source>
        <dbReference type="ARBA" id="ARBA00022989"/>
    </source>
</evidence>
<organism evidence="11 12">
    <name type="scientific">Celeribacter arenosi</name>
    <dbReference type="NCBI Taxonomy" id="792649"/>
    <lineage>
        <taxon>Bacteria</taxon>
        <taxon>Pseudomonadati</taxon>
        <taxon>Pseudomonadota</taxon>
        <taxon>Alphaproteobacteria</taxon>
        <taxon>Rhodobacterales</taxon>
        <taxon>Roseobacteraceae</taxon>
        <taxon>Celeribacter</taxon>
    </lineage>
</organism>
<evidence type="ECO:0000256" key="4">
    <source>
        <dbReference type="ARBA" id="ARBA00022519"/>
    </source>
</evidence>
<evidence type="ECO:0000313" key="12">
    <source>
        <dbReference type="Proteomes" id="UP001399917"/>
    </source>
</evidence>
<comment type="function">
    <text evidence="9">Part of the tripartite ATP-independent periplasmic (TRAP) transport system.</text>
</comment>
<evidence type="ECO:0000256" key="3">
    <source>
        <dbReference type="ARBA" id="ARBA00022475"/>
    </source>
</evidence>
<feature type="transmembrane region" description="Helical" evidence="9">
    <location>
        <begin position="20"/>
        <end position="45"/>
    </location>
</feature>
<evidence type="ECO:0000313" key="11">
    <source>
        <dbReference type="EMBL" id="GAA3855083.1"/>
    </source>
</evidence>
<dbReference type="Pfam" id="PF04290">
    <property type="entry name" value="DctQ"/>
    <property type="match status" value="1"/>
</dbReference>
<dbReference type="PANTHER" id="PTHR35011:SF10">
    <property type="entry name" value="TRAP TRANSPORTER SMALL PERMEASE PROTEIN"/>
    <property type="match status" value="1"/>
</dbReference>
<dbReference type="Proteomes" id="UP001399917">
    <property type="component" value="Unassembled WGS sequence"/>
</dbReference>
<evidence type="ECO:0000256" key="8">
    <source>
        <dbReference type="ARBA" id="ARBA00038436"/>
    </source>
</evidence>
<feature type="transmembrane region" description="Helical" evidence="9">
    <location>
        <begin position="142"/>
        <end position="162"/>
    </location>
</feature>
<comment type="subunit">
    <text evidence="9">The complex comprises the extracytoplasmic solute receptor protein and the two transmembrane proteins.</text>
</comment>
<feature type="domain" description="Tripartite ATP-independent periplasmic transporters DctQ component" evidence="10">
    <location>
        <begin position="35"/>
        <end position="164"/>
    </location>
</feature>
<gene>
    <name evidence="11" type="ORF">GCM10022404_02870</name>
</gene>
<dbReference type="EMBL" id="BAABDF010000002">
    <property type="protein sequence ID" value="GAA3855083.1"/>
    <property type="molecule type" value="Genomic_DNA"/>
</dbReference>
<dbReference type="InterPro" id="IPR055348">
    <property type="entry name" value="DctQ"/>
</dbReference>
<comment type="caution">
    <text evidence="11">The sequence shown here is derived from an EMBL/GenBank/DDBJ whole genome shotgun (WGS) entry which is preliminary data.</text>
</comment>
<dbReference type="PANTHER" id="PTHR35011">
    <property type="entry name" value="2,3-DIKETO-L-GULONATE TRAP TRANSPORTER SMALL PERMEASE PROTEIN YIAM"/>
    <property type="match status" value="1"/>
</dbReference>
<reference evidence="12" key="1">
    <citation type="journal article" date="2019" name="Int. J. Syst. Evol. Microbiol.">
        <title>The Global Catalogue of Microorganisms (GCM) 10K type strain sequencing project: providing services to taxonomists for standard genome sequencing and annotation.</title>
        <authorList>
            <consortium name="The Broad Institute Genomics Platform"/>
            <consortium name="The Broad Institute Genome Sequencing Center for Infectious Disease"/>
            <person name="Wu L."/>
            <person name="Ma J."/>
        </authorList>
    </citation>
    <scope>NUCLEOTIDE SEQUENCE [LARGE SCALE GENOMIC DNA]</scope>
    <source>
        <strain evidence="12">JCM 17190</strain>
    </source>
</reference>
<evidence type="ECO:0000256" key="2">
    <source>
        <dbReference type="ARBA" id="ARBA00022448"/>
    </source>
</evidence>
<keyword evidence="6 9" id="KW-1133">Transmembrane helix</keyword>
<keyword evidence="12" id="KW-1185">Reference proteome</keyword>
<keyword evidence="5 9" id="KW-0812">Transmembrane</keyword>
<proteinExistence type="inferred from homology"/>
<dbReference type="InterPro" id="IPR007387">
    <property type="entry name" value="TRAP_DctQ"/>
</dbReference>
<protein>
    <recommendedName>
        <fullName evidence="9">TRAP transporter small permease protein</fullName>
    </recommendedName>
</protein>